<reference evidence="2" key="1">
    <citation type="submission" date="2019-11" db="EMBL/GenBank/DDBJ databases">
        <authorList>
            <person name="Liu Y."/>
            <person name="Hou J."/>
            <person name="Li T.-Q."/>
            <person name="Guan C.-H."/>
            <person name="Wu X."/>
            <person name="Wu H.-Z."/>
            <person name="Ling F."/>
            <person name="Zhang R."/>
            <person name="Shi X.-G."/>
            <person name="Ren J.-P."/>
            <person name="Chen E.-F."/>
            <person name="Sun J.-M."/>
        </authorList>
    </citation>
    <scope>NUCLEOTIDE SEQUENCE</scope>
    <source>
        <strain evidence="2">Adult_tree_wgs_1</strain>
        <tissue evidence="2">Leaves</tissue>
    </source>
</reference>
<comment type="caution">
    <text evidence="2">The sequence shown here is derived from an EMBL/GenBank/DDBJ whole genome shotgun (WGS) entry which is preliminary data.</text>
</comment>
<dbReference type="OrthoDB" id="10454795at2759"/>
<proteinExistence type="predicted"/>
<gene>
    <name evidence="2" type="ORF">RHSIM_Rhsim01G0152300</name>
</gene>
<protein>
    <submittedName>
        <fullName evidence="2">Uncharacterized protein</fullName>
    </submittedName>
</protein>
<name>A0A834LU36_RHOSS</name>
<dbReference type="Proteomes" id="UP000626092">
    <property type="component" value="Unassembled WGS sequence"/>
</dbReference>
<accession>A0A834LU36</accession>
<evidence type="ECO:0000256" key="1">
    <source>
        <dbReference type="SAM" id="MobiDB-lite"/>
    </source>
</evidence>
<dbReference type="AlphaFoldDB" id="A0A834LU36"/>
<evidence type="ECO:0000313" key="3">
    <source>
        <dbReference type="Proteomes" id="UP000626092"/>
    </source>
</evidence>
<sequence length="157" mass="17217">MHIVAKETVKIPNPSIPAPPPRSTQTNHNAGVHASSGKTAEECRGAAPAPKRGSHRLLQFGDRVPTNVRHRLYRRRSAPAPLGVFDRYVVNMKAMAGVGIIALGSILATADDEDSITVRADRRSNVIDFNFKDVGQFPLLYSWCIGMVYNVLSMFAF</sequence>
<feature type="region of interest" description="Disordered" evidence="1">
    <location>
        <begin position="1"/>
        <end position="54"/>
    </location>
</feature>
<organism evidence="2 3">
    <name type="scientific">Rhododendron simsii</name>
    <name type="common">Sims's rhododendron</name>
    <dbReference type="NCBI Taxonomy" id="118357"/>
    <lineage>
        <taxon>Eukaryota</taxon>
        <taxon>Viridiplantae</taxon>
        <taxon>Streptophyta</taxon>
        <taxon>Embryophyta</taxon>
        <taxon>Tracheophyta</taxon>
        <taxon>Spermatophyta</taxon>
        <taxon>Magnoliopsida</taxon>
        <taxon>eudicotyledons</taxon>
        <taxon>Gunneridae</taxon>
        <taxon>Pentapetalae</taxon>
        <taxon>asterids</taxon>
        <taxon>Ericales</taxon>
        <taxon>Ericaceae</taxon>
        <taxon>Ericoideae</taxon>
        <taxon>Rhodoreae</taxon>
        <taxon>Rhododendron</taxon>
    </lineage>
</organism>
<keyword evidence="3" id="KW-1185">Reference proteome</keyword>
<evidence type="ECO:0000313" key="2">
    <source>
        <dbReference type="EMBL" id="KAF7152440.1"/>
    </source>
</evidence>
<dbReference type="EMBL" id="WJXA01000001">
    <property type="protein sequence ID" value="KAF7152440.1"/>
    <property type="molecule type" value="Genomic_DNA"/>
</dbReference>